<dbReference type="Proteomes" id="UP001596368">
    <property type="component" value="Unassembled WGS sequence"/>
</dbReference>
<keyword evidence="2" id="KW-1185">Reference proteome</keyword>
<reference evidence="1 2" key="1">
    <citation type="journal article" date="2019" name="Int. J. Syst. Evol. Microbiol.">
        <title>The Global Catalogue of Microorganisms (GCM) 10K type strain sequencing project: providing services to taxonomists for standard genome sequencing and annotation.</title>
        <authorList>
            <consortium name="The Broad Institute Genomics Platform"/>
            <consortium name="The Broad Institute Genome Sequencing Center for Infectious Disease"/>
            <person name="Wu L."/>
            <person name="Ma J."/>
        </authorList>
    </citation>
    <scope>NUCLEOTIDE SEQUENCE [LARGE SCALE GENOMIC DNA]</scope>
    <source>
        <strain evidence="1 2">DT92</strain>
    </source>
</reference>
<accession>A0ABD5XZZ1</accession>
<protein>
    <submittedName>
        <fullName evidence="1">Uncharacterized protein</fullName>
    </submittedName>
</protein>
<dbReference type="EMBL" id="JBHSZG010000002">
    <property type="protein sequence ID" value="MFC7137709.1"/>
    <property type="molecule type" value="Genomic_DNA"/>
</dbReference>
<evidence type="ECO:0000313" key="2">
    <source>
        <dbReference type="Proteomes" id="UP001596368"/>
    </source>
</evidence>
<name>A0ABD5XZZ1_9EURY</name>
<comment type="caution">
    <text evidence="1">The sequence shown here is derived from an EMBL/GenBank/DDBJ whole genome shotgun (WGS) entry which is preliminary data.</text>
</comment>
<sequence length="41" mass="4371">MAARGSDGGGVDHGWAGLFIVPMDAPLVHDLRIIREVGKKK</sequence>
<gene>
    <name evidence="1" type="ORF">ACFQRB_17065</name>
</gene>
<organism evidence="1 2">
    <name type="scientific">Halobaculum litoreum</name>
    <dbReference type="NCBI Taxonomy" id="3031998"/>
    <lineage>
        <taxon>Archaea</taxon>
        <taxon>Methanobacteriati</taxon>
        <taxon>Methanobacteriota</taxon>
        <taxon>Stenosarchaea group</taxon>
        <taxon>Halobacteria</taxon>
        <taxon>Halobacteriales</taxon>
        <taxon>Haloferacaceae</taxon>
        <taxon>Halobaculum</taxon>
    </lineage>
</organism>
<dbReference type="AlphaFoldDB" id="A0ABD5XZZ1"/>
<proteinExistence type="predicted"/>
<evidence type="ECO:0000313" key="1">
    <source>
        <dbReference type="EMBL" id="MFC7137709.1"/>
    </source>
</evidence>